<proteinExistence type="predicted"/>
<evidence type="ECO:0000313" key="1">
    <source>
        <dbReference type="EMBL" id="TMR22064.1"/>
    </source>
</evidence>
<accession>A0A5S4FNN9</accession>
<gene>
    <name evidence="1" type="ORF">ETD86_12920</name>
</gene>
<name>A0A5S4FNN9_9ACTN</name>
<reference evidence="1 2" key="1">
    <citation type="submission" date="2019-05" db="EMBL/GenBank/DDBJ databases">
        <title>Draft genome sequence of Nonomuraea turkmeniaca DSM 43926.</title>
        <authorList>
            <person name="Saricaoglu S."/>
            <person name="Isik K."/>
        </authorList>
    </citation>
    <scope>NUCLEOTIDE SEQUENCE [LARGE SCALE GENOMIC DNA]</scope>
    <source>
        <strain evidence="1 2">DSM 43926</strain>
    </source>
</reference>
<keyword evidence="2" id="KW-1185">Reference proteome</keyword>
<evidence type="ECO:0000313" key="2">
    <source>
        <dbReference type="Proteomes" id="UP000309128"/>
    </source>
</evidence>
<dbReference type="RefSeq" id="WP_138666372.1">
    <property type="nucleotide sequence ID" value="NZ_VCKY01000034.1"/>
</dbReference>
<comment type="caution">
    <text evidence="1">The sequence shown here is derived from an EMBL/GenBank/DDBJ whole genome shotgun (WGS) entry which is preliminary data.</text>
</comment>
<dbReference type="EMBL" id="VCKY01000034">
    <property type="protein sequence ID" value="TMR22064.1"/>
    <property type="molecule type" value="Genomic_DNA"/>
</dbReference>
<dbReference type="OrthoDB" id="3538933at2"/>
<dbReference type="Proteomes" id="UP000309128">
    <property type="component" value="Unassembled WGS sequence"/>
</dbReference>
<protein>
    <submittedName>
        <fullName evidence="1">Uncharacterized protein</fullName>
    </submittedName>
</protein>
<sequence length="140" mass="14643">MARINAGDLTQKTLVEYVLDLRARVKALELQVGMRAVTFSPLLTAVSGTAFETVAFTVFPRSGSSLAVDVNASAALEVQATVDGIPIGPAATTSAAGAVTLQGFLPDTWAFGDRKRVEIKARRPSGTGSVTVTVLGGWHR</sequence>
<organism evidence="1 2">
    <name type="scientific">Nonomuraea turkmeniaca</name>
    <dbReference type="NCBI Taxonomy" id="103838"/>
    <lineage>
        <taxon>Bacteria</taxon>
        <taxon>Bacillati</taxon>
        <taxon>Actinomycetota</taxon>
        <taxon>Actinomycetes</taxon>
        <taxon>Streptosporangiales</taxon>
        <taxon>Streptosporangiaceae</taxon>
        <taxon>Nonomuraea</taxon>
    </lineage>
</organism>
<dbReference type="AlphaFoldDB" id="A0A5S4FNN9"/>